<dbReference type="SUPFAM" id="SSF49879">
    <property type="entry name" value="SMAD/FHA domain"/>
    <property type="match status" value="1"/>
</dbReference>
<feature type="domain" description="MH1" evidence="9">
    <location>
        <begin position="1"/>
        <end position="117"/>
    </location>
</feature>
<dbReference type="InterPro" id="IPR008984">
    <property type="entry name" value="SMAD_FHA_dom_sf"/>
</dbReference>
<evidence type="ECO:0000256" key="7">
    <source>
        <dbReference type="RuleBase" id="RU361195"/>
    </source>
</evidence>
<evidence type="ECO:0000256" key="6">
    <source>
        <dbReference type="ARBA" id="ARBA00023242"/>
    </source>
</evidence>
<keyword evidence="7" id="KW-0963">Cytoplasm</keyword>
<dbReference type="SMART" id="SM00523">
    <property type="entry name" value="DWA"/>
    <property type="match status" value="1"/>
</dbReference>
<protein>
    <recommendedName>
        <fullName evidence="7">Mothers against decapentaplegic homolog</fullName>
        <shortName evidence="7">MAD homolog</shortName>
        <shortName evidence="7">Mothers against DPP homolog</shortName>
    </recommendedName>
    <alternativeName>
        <fullName evidence="7">SMAD family member</fullName>
    </alternativeName>
</protein>
<evidence type="ECO:0000256" key="3">
    <source>
        <dbReference type="ARBA" id="ARBA00022833"/>
    </source>
</evidence>
<evidence type="ECO:0000313" key="12">
    <source>
        <dbReference type="Proteomes" id="UP000770717"/>
    </source>
</evidence>
<feature type="domain" description="MH2" evidence="10">
    <location>
        <begin position="160"/>
        <end position="324"/>
    </location>
</feature>
<keyword evidence="8" id="KW-0732">Signal</keyword>
<keyword evidence="5 7" id="KW-0804">Transcription</keyword>
<dbReference type="PANTHER" id="PTHR13703:SF67">
    <property type="entry name" value="MOTHERS AGAINST DECAPENTAPLEGIC HOMOLOG"/>
    <property type="match status" value="1"/>
</dbReference>
<dbReference type="Gene3D" id="2.60.200.10">
    <property type="match status" value="1"/>
</dbReference>
<keyword evidence="4 7" id="KW-0805">Transcription regulation</keyword>
<name>A0A8J6EKH4_ELECQ</name>
<dbReference type="InterPro" id="IPR001132">
    <property type="entry name" value="SMAD_dom_Dwarfin-type"/>
</dbReference>
<organism evidence="11 12">
    <name type="scientific">Eleutherodactylus coqui</name>
    <name type="common">Puerto Rican coqui</name>
    <dbReference type="NCBI Taxonomy" id="57060"/>
    <lineage>
        <taxon>Eukaryota</taxon>
        <taxon>Metazoa</taxon>
        <taxon>Chordata</taxon>
        <taxon>Craniata</taxon>
        <taxon>Vertebrata</taxon>
        <taxon>Euteleostomi</taxon>
        <taxon>Amphibia</taxon>
        <taxon>Batrachia</taxon>
        <taxon>Anura</taxon>
        <taxon>Neobatrachia</taxon>
        <taxon>Hyloidea</taxon>
        <taxon>Eleutherodactylidae</taxon>
        <taxon>Eleutherodactylinae</taxon>
        <taxon>Eleutherodactylus</taxon>
        <taxon>Eleutherodactylus</taxon>
    </lineage>
</organism>
<keyword evidence="6 7" id="KW-0539">Nucleus</keyword>
<dbReference type="GO" id="GO:0006357">
    <property type="term" value="P:regulation of transcription by RNA polymerase II"/>
    <property type="evidence" value="ECO:0007669"/>
    <property type="project" value="TreeGrafter"/>
</dbReference>
<evidence type="ECO:0000259" key="9">
    <source>
        <dbReference type="PROSITE" id="PS51075"/>
    </source>
</evidence>
<dbReference type="SMART" id="SM00524">
    <property type="entry name" value="DWB"/>
    <property type="match status" value="1"/>
</dbReference>
<evidence type="ECO:0000256" key="2">
    <source>
        <dbReference type="ARBA" id="ARBA00022723"/>
    </source>
</evidence>
<dbReference type="GO" id="GO:0005737">
    <property type="term" value="C:cytoplasm"/>
    <property type="evidence" value="ECO:0007669"/>
    <property type="project" value="UniProtKB-SubCell"/>
</dbReference>
<dbReference type="FunFam" id="2.60.200.10:FF:000004">
    <property type="entry name" value="Mothers against decapentaplegic homolog"/>
    <property type="match status" value="1"/>
</dbReference>
<dbReference type="EMBL" id="WNTK01000195">
    <property type="protein sequence ID" value="KAG9471023.1"/>
    <property type="molecule type" value="Genomic_DNA"/>
</dbReference>
<dbReference type="InterPro" id="IPR013019">
    <property type="entry name" value="MAD_homology_MH1"/>
</dbReference>
<sequence length="324" mass="36066">MKNILCLVLARSSLTIVSFVQYDGRSSPSDQLTEPALDSRGYWDCGCILLPWEVHGSKQVLPPQVLLCRLYRWPDIHSTSELKSLTQCENFWRRSGEGSHVCCNPHHVCRVAAPEVSASSTYKRREAPRPAHAEQESGHYYVQRSHDTTLSGGSINDAYWCKLAYWEHRTRVGRLYSVTEPSVHVFHDLPKASGFCLGLLGSEPRSQTVRRTRKKIGQGLVLSHEDGEVWAYNHSEHPIFINSPTLAAVTSCGQAVHKVLSGYAIKVFDAEKVAKLSGCSSLGDGPSDPHSVRISFAKGWGTCYSRQLITSCPCWLEILLSTPK</sequence>
<dbReference type="InterPro" id="IPR013790">
    <property type="entry name" value="Dwarfin"/>
</dbReference>
<evidence type="ECO:0000259" key="10">
    <source>
        <dbReference type="PROSITE" id="PS51076"/>
    </source>
</evidence>
<dbReference type="AlphaFoldDB" id="A0A8J6EKH4"/>
<dbReference type="GO" id="GO:0030154">
    <property type="term" value="P:cell differentiation"/>
    <property type="evidence" value="ECO:0007669"/>
    <property type="project" value="TreeGrafter"/>
</dbReference>
<dbReference type="PANTHER" id="PTHR13703">
    <property type="entry name" value="SMAD"/>
    <property type="match status" value="1"/>
</dbReference>
<dbReference type="InterPro" id="IPR017855">
    <property type="entry name" value="SMAD-like_dom_sf"/>
</dbReference>
<dbReference type="Pfam" id="PF03165">
    <property type="entry name" value="MH1"/>
    <property type="match status" value="1"/>
</dbReference>
<evidence type="ECO:0000256" key="4">
    <source>
        <dbReference type="ARBA" id="ARBA00023015"/>
    </source>
</evidence>
<dbReference type="OrthoDB" id="5946219at2759"/>
<dbReference type="Gene3D" id="3.90.520.10">
    <property type="entry name" value="SMAD MH1 domain"/>
    <property type="match status" value="1"/>
</dbReference>
<evidence type="ECO:0000256" key="5">
    <source>
        <dbReference type="ARBA" id="ARBA00023163"/>
    </source>
</evidence>
<dbReference type="PROSITE" id="PS51076">
    <property type="entry name" value="MH2"/>
    <property type="match status" value="1"/>
</dbReference>
<dbReference type="PROSITE" id="PS51075">
    <property type="entry name" value="MH1"/>
    <property type="match status" value="1"/>
</dbReference>
<evidence type="ECO:0000313" key="11">
    <source>
        <dbReference type="EMBL" id="KAG9471023.1"/>
    </source>
</evidence>
<gene>
    <name evidence="11" type="ORF">GDO78_016136</name>
</gene>
<dbReference type="SUPFAM" id="SSF56366">
    <property type="entry name" value="SMAD MH1 domain"/>
    <property type="match status" value="1"/>
</dbReference>
<keyword evidence="12" id="KW-1185">Reference proteome</keyword>
<dbReference type="GO" id="GO:0070411">
    <property type="term" value="F:I-SMAD binding"/>
    <property type="evidence" value="ECO:0007669"/>
    <property type="project" value="TreeGrafter"/>
</dbReference>
<feature type="chain" id="PRO_5035186232" description="Mothers against decapentaplegic homolog" evidence="8">
    <location>
        <begin position="20"/>
        <end position="324"/>
    </location>
</feature>
<comment type="caution">
    <text evidence="11">The sequence shown here is derived from an EMBL/GenBank/DDBJ whole genome shotgun (WGS) entry which is preliminary data.</text>
</comment>
<evidence type="ECO:0000256" key="8">
    <source>
        <dbReference type="SAM" id="SignalP"/>
    </source>
</evidence>
<comment type="similarity">
    <text evidence="1 7">Belongs to the dwarfin/SMAD family.</text>
</comment>
<reference evidence="11" key="1">
    <citation type="thesis" date="2020" institute="ProQuest LLC" country="789 East Eisenhower Parkway, Ann Arbor, MI, USA">
        <title>Comparative Genomics and Chromosome Evolution.</title>
        <authorList>
            <person name="Mudd A.B."/>
        </authorList>
    </citation>
    <scope>NUCLEOTIDE SEQUENCE</scope>
    <source>
        <strain evidence="11">HN-11 Male</strain>
        <tissue evidence="11">Kidney and liver</tissue>
    </source>
</reference>
<evidence type="ECO:0000256" key="1">
    <source>
        <dbReference type="ARBA" id="ARBA00005545"/>
    </source>
</evidence>
<feature type="signal peptide" evidence="8">
    <location>
        <begin position="1"/>
        <end position="19"/>
    </location>
</feature>
<dbReference type="Proteomes" id="UP000770717">
    <property type="component" value="Unassembled WGS sequence"/>
</dbReference>
<dbReference type="GO" id="GO:0060395">
    <property type="term" value="P:SMAD protein signal transduction"/>
    <property type="evidence" value="ECO:0007669"/>
    <property type="project" value="TreeGrafter"/>
</dbReference>
<dbReference type="Pfam" id="PF03166">
    <property type="entry name" value="MH2"/>
    <property type="match status" value="1"/>
</dbReference>
<dbReference type="InterPro" id="IPR036578">
    <property type="entry name" value="SMAD_MH1_sf"/>
</dbReference>
<keyword evidence="2" id="KW-0479">Metal-binding</keyword>
<dbReference type="GO" id="GO:0071144">
    <property type="term" value="C:heteromeric SMAD protein complex"/>
    <property type="evidence" value="ECO:0007669"/>
    <property type="project" value="TreeGrafter"/>
</dbReference>
<comment type="subcellular location">
    <subcellularLocation>
        <location evidence="7">Cytoplasm</location>
    </subcellularLocation>
    <subcellularLocation>
        <location evidence="7">Nucleus</location>
    </subcellularLocation>
</comment>
<dbReference type="GO" id="GO:0046872">
    <property type="term" value="F:metal ion binding"/>
    <property type="evidence" value="ECO:0007669"/>
    <property type="project" value="UniProtKB-KW"/>
</dbReference>
<dbReference type="InterPro" id="IPR003619">
    <property type="entry name" value="MAD_homology1_Dwarfin-type"/>
</dbReference>
<keyword evidence="3" id="KW-0862">Zinc</keyword>
<proteinExistence type="inferred from homology"/>
<dbReference type="GO" id="GO:0140416">
    <property type="term" value="F:transcription regulator inhibitor activity"/>
    <property type="evidence" value="ECO:0007669"/>
    <property type="project" value="TreeGrafter"/>
</dbReference>
<dbReference type="GO" id="GO:0009653">
    <property type="term" value="P:anatomical structure morphogenesis"/>
    <property type="evidence" value="ECO:0007669"/>
    <property type="project" value="TreeGrafter"/>
</dbReference>
<accession>A0A8J6EKH4</accession>